<name>A0A7H0SLU3_9CORY</name>
<dbReference type="Pfam" id="PF03807">
    <property type="entry name" value="F420_oxidored"/>
    <property type="match status" value="1"/>
</dbReference>
<evidence type="ECO:0000256" key="1">
    <source>
        <dbReference type="ARBA" id="ARBA00005525"/>
    </source>
</evidence>
<dbReference type="AlphaFoldDB" id="A0A7H0SLU3"/>
<dbReference type="KEGG" id="cpoy:GP475_01875"/>
<dbReference type="EMBL" id="CP046884">
    <property type="protein sequence ID" value="QNQ89518.1"/>
    <property type="molecule type" value="Genomic_DNA"/>
</dbReference>
<dbReference type="SUPFAM" id="SSF48179">
    <property type="entry name" value="6-phosphogluconate dehydrogenase C-terminal domain-like"/>
    <property type="match status" value="1"/>
</dbReference>
<evidence type="ECO:0000256" key="7">
    <source>
        <dbReference type="PIRSR" id="PIRSR000193-1"/>
    </source>
</evidence>
<dbReference type="PROSITE" id="PS00521">
    <property type="entry name" value="P5CR"/>
    <property type="match status" value="1"/>
</dbReference>
<dbReference type="Proteomes" id="UP000516320">
    <property type="component" value="Chromosome"/>
</dbReference>
<dbReference type="UniPathway" id="UPA00098">
    <property type="reaction ID" value="UER00361"/>
</dbReference>
<gene>
    <name evidence="5 9" type="primary">proC</name>
    <name evidence="9" type="ORF">GP475_01875</name>
</gene>
<comment type="pathway">
    <text evidence="5 8">Amino-acid biosynthesis; L-proline biosynthesis; L-proline from L-glutamate 5-semialdehyde: step 1/1.</text>
</comment>
<comment type="catalytic activity">
    <reaction evidence="5 8">
        <text>L-proline + NADP(+) = (S)-1-pyrroline-5-carboxylate + NADPH + 2 H(+)</text>
        <dbReference type="Rhea" id="RHEA:14109"/>
        <dbReference type="ChEBI" id="CHEBI:15378"/>
        <dbReference type="ChEBI" id="CHEBI:17388"/>
        <dbReference type="ChEBI" id="CHEBI:57783"/>
        <dbReference type="ChEBI" id="CHEBI:58349"/>
        <dbReference type="ChEBI" id="CHEBI:60039"/>
        <dbReference type="EC" id="1.5.1.2"/>
    </reaction>
</comment>
<dbReference type="InterPro" id="IPR029036">
    <property type="entry name" value="P5CR_dimer"/>
</dbReference>
<dbReference type="Pfam" id="PF14748">
    <property type="entry name" value="P5CR_dimer"/>
    <property type="match status" value="1"/>
</dbReference>
<evidence type="ECO:0000256" key="5">
    <source>
        <dbReference type="HAMAP-Rule" id="MF_01925"/>
    </source>
</evidence>
<dbReference type="PANTHER" id="PTHR11645">
    <property type="entry name" value="PYRROLINE-5-CARBOXYLATE REDUCTASE"/>
    <property type="match status" value="1"/>
</dbReference>
<proteinExistence type="inferred from homology"/>
<keyword evidence="5" id="KW-0963">Cytoplasm</keyword>
<evidence type="ECO:0000313" key="9">
    <source>
        <dbReference type="EMBL" id="QNQ89518.1"/>
    </source>
</evidence>
<dbReference type="Gene3D" id="1.10.3730.10">
    <property type="entry name" value="ProC C-terminal domain-like"/>
    <property type="match status" value="1"/>
</dbReference>
<dbReference type="GO" id="GO:0055129">
    <property type="term" value="P:L-proline biosynthetic process"/>
    <property type="evidence" value="ECO:0007669"/>
    <property type="project" value="UniProtKB-UniRule"/>
</dbReference>
<dbReference type="GO" id="GO:0004735">
    <property type="term" value="F:pyrroline-5-carboxylate reductase activity"/>
    <property type="evidence" value="ECO:0007669"/>
    <property type="project" value="UniProtKB-UniRule"/>
</dbReference>
<dbReference type="RefSeq" id="WP_187974973.1">
    <property type="nucleotide sequence ID" value="NZ_CP046884.1"/>
</dbReference>
<dbReference type="HAMAP" id="MF_01925">
    <property type="entry name" value="P5C_reductase"/>
    <property type="match status" value="1"/>
</dbReference>
<keyword evidence="5 8" id="KW-0641">Proline biosynthesis</keyword>
<keyword evidence="3 5" id="KW-0560">Oxidoreductase</keyword>
<dbReference type="Gene3D" id="3.40.50.720">
    <property type="entry name" value="NAD(P)-binding Rossmann-like Domain"/>
    <property type="match status" value="1"/>
</dbReference>
<comment type="catalytic activity">
    <reaction evidence="5">
        <text>L-proline + NAD(+) = (S)-1-pyrroline-5-carboxylate + NADH + 2 H(+)</text>
        <dbReference type="Rhea" id="RHEA:14105"/>
        <dbReference type="ChEBI" id="CHEBI:15378"/>
        <dbReference type="ChEBI" id="CHEBI:17388"/>
        <dbReference type="ChEBI" id="CHEBI:57540"/>
        <dbReference type="ChEBI" id="CHEBI:57945"/>
        <dbReference type="ChEBI" id="CHEBI:60039"/>
        <dbReference type="EC" id="1.5.1.2"/>
    </reaction>
</comment>
<evidence type="ECO:0000256" key="8">
    <source>
        <dbReference type="RuleBase" id="RU003903"/>
    </source>
</evidence>
<dbReference type="InterPro" id="IPR008927">
    <property type="entry name" value="6-PGluconate_DH-like_C_sf"/>
</dbReference>
<dbReference type="PIRSF" id="PIRSF000193">
    <property type="entry name" value="Pyrrol-5-carb_rd"/>
    <property type="match status" value="1"/>
</dbReference>
<feature type="binding site" evidence="7">
    <location>
        <position position="55"/>
    </location>
    <ligand>
        <name>NADPH</name>
        <dbReference type="ChEBI" id="CHEBI:57783"/>
    </ligand>
</feature>
<dbReference type="FunFam" id="1.10.3730.10:FF:000001">
    <property type="entry name" value="Pyrroline-5-carboxylate reductase"/>
    <property type="match status" value="1"/>
</dbReference>
<dbReference type="InterPro" id="IPR028939">
    <property type="entry name" value="P5C_Rdtase_cat_N"/>
</dbReference>
<comment type="function">
    <text evidence="4 5">Catalyzes the reduction of 1-pyrroline-5-carboxylate (PCA) to L-proline.</text>
</comment>
<dbReference type="GO" id="GO:0005737">
    <property type="term" value="C:cytoplasm"/>
    <property type="evidence" value="ECO:0007669"/>
    <property type="project" value="UniProtKB-SubCell"/>
</dbReference>
<keyword evidence="10" id="KW-1185">Reference proteome</keyword>
<keyword evidence="2 5" id="KW-0521">NADP</keyword>
<organism evidence="9 10">
    <name type="scientific">Corynebacterium poyangense</name>
    <dbReference type="NCBI Taxonomy" id="2684405"/>
    <lineage>
        <taxon>Bacteria</taxon>
        <taxon>Bacillati</taxon>
        <taxon>Actinomycetota</taxon>
        <taxon>Actinomycetes</taxon>
        <taxon>Mycobacteriales</taxon>
        <taxon>Corynebacteriaceae</taxon>
        <taxon>Corynebacterium</taxon>
    </lineage>
</organism>
<sequence length="270" mass="28175">MSTIAVLGCGKIGEALVSGLVKSGTAASDVIATNRNAQRGAELHERYGVKDEQDNTRAVERAKVIFLCVKPPQIVPLLNEISRALDDNDEDSIVVSMAAGVPIADMEEALPAGTPVIRCMPNTPMLLGAGMNAVVRGRYVNDDHLATVTELLSAVGEVLVLKESQIDAAGALSGSSPAYVFLMAEAMIEAGVEQGLARAEAEQLTISALAGAGAMLKESGEGPATLRANVSSPGGTTMAALREFEESGFRGMFFRAIEACTRKAAQLSKK</sequence>
<dbReference type="InterPro" id="IPR000304">
    <property type="entry name" value="Pyrroline-COOH_reductase"/>
</dbReference>
<dbReference type="NCBIfam" id="TIGR00112">
    <property type="entry name" value="proC"/>
    <property type="match status" value="1"/>
</dbReference>
<comment type="subcellular location">
    <subcellularLocation>
        <location evidence="5">Cytoplasm</location>
    </subcellularLocation>
</comment>
<evidence type="ECO:0000256" key="6">
    <source>
        <dbReference type="NCBIfam" id="TIGR00112"/>
    </source>
</evidence>
<evidence type="ECO:0000256" key="3">
    <source>
        <dbReference type="ARBA" id="ARBA00023002"/>
    </source>
</evidence>
<evidence type="ECO:0000256" key="2">
    <source>
        <dbReference type="ARBA" id="ARBA00022857"/>
    </source>
</evidence>
<evidence type="ECO:0000313" key="10">
    <source>
        <dbReference type="Proteomes" id="UP000516320"/>
    </source>
</evidence>
<comment type="similarity">
    <text evidence="1 5 8">Belongs to the pyrroline-5-carboxylate reductase family.</text>
</comment>
<dbReference type="EC" id="1.5.1.2" evidence="5 6"/>
<protein>
    <recommendedName>
        <fullName evidence="5 6">Pyrroline-5-carboxylate reductase</fullName>
        <shortName evidence="5">P5C reductase</shortName>
        <shortName evidence="5">P5CR</shortName>
        <ecNumber evidence="5 6">1.5.1.2</ecNumber>
    </recommendedName>
    <alternativeName>
        <fullName evidence="5">PCA reductase</fullName>
    </alternativeName>
</protein>
<accession>A0A7H0SLU3</accession>
<keyword evidence="5 8" id="KW-0028">Amino-acid biosynthesis</keyword>
<evidence type="ECO:0000256" key="4">
    <source>
        <dbReference type="ARBA" id="ARBA00058118"/>
    </source>
</evidence>
<dbReference type="PANTHER" id="PTHR11645:SF0">
    <property type="entry name" value="PYRROLINE-5-CARBOXYLATE REDUCTASE 3"/>
    <property type="match status" value="1"/>
</dbReference>
<reference evidence="9 10" key="1">
    <citation type="submission" date="2019-12" db="EMBL/GenBank/DDBJ databases">
        <title>Corynebacterium sp. nov., isolated from feces of the Anser Albifrons in China.</title>
        <authorList>
            <person name="Liu Q."/>
        </authorList>
    </citation>
    <scope>NUCLEOTIDE SEQUENCE [LARGE SCALE GENOMIC DNA]</scope>
    <source>
        <strain evidence="9 10">4H37-19</strain>
    </source>
</reference>
<dbReference type="SUPFAM" id="SSF51735">
    <property type="entry name" value="NAD(P)-binding Rossmann-fold domains"/>
    <property type="match status" value="1"/>
</dbReference>
<dbReference type="InterPro" id="IPR053790">
    <property type="entry name" value="P5CR-like_CS"/>
</dbReference>
<dbReference type="InterPro" id="IPR036291">
    <property type="entry name" value="NAD(P)-bd_dom_sf"/>
</dbReference>